<evidence type="ECO:0000256" key="1">
    <source>
        <dbReference type="ARBA" id="ARBA00022801"/>
    </source>
</evidence>
<comment type="caution">
    <text evidence="6">The sequence shown here is derived from an EMBL/GenBank/DDBJ whole genome shotgun (WGS) entry which is preliminary data.</text>
</comment>
<dbReference type="EMBL" id="APND01000001">
    <property type="protein sequence ID" value="MES1927694.1"/>
    <property type="molecule type" value="Genomic_DNA"/>
</dbReference>
<sequence length="202" mass="21317">MNNAEYADYAILAIGGSAGSLDVICNVLEALVAPTELAVVLCLHTGSRDVGDLCDVLSLHCALPVAEALDGETLAPNRVHVAGGGYHLLVERAGTFALCAGERIQYVRPSIDVLFESMAEAYRRRLAGVLLSGANADGAVGLHAIHRLGGLTIVQNPDTAAAREMPESALKLFTPDRQSSPSELVDAALDISRLARCIECRR</sequence>
<keyword evidence="1 4" id="KW-0378">Hydrolase</keyword>
<dbReference type="InterPro" id="IPR000673">
    <property type="entry name" value="Sig_transdc_resp-reg_Me-estase"/>
</dbReference>
<reference evidence="6 7" key="1">
    <citation type="submission" date="2013-03" db="EMBL/GenBank/DDBJ databases">
        <title>Salinisphaera dokdonensis CL-ES53 Genome Sequencing.</title>
        <authorList>
            <person name="Li C."/>
            <person name="Lai Q."/>
            <person name="Shao Z."/>
        </authorList>
    </citation>
    <scope>NUCLEOTIDE SEQUENCE [LARGE SCALE GENOMIC DNA]</scope>
    <source>
        <strain evidence="6 7">CL-ES53</strain>
    </source>
</reference>
<proteinExistence type="predicted"/>
<keyword evidence="4" id="KW-0145">Chemotaxis</keyword>
<evidence type="ECO:0000313" key="7">
    <source>
        <dbReference type="Proteomes" id="UP001460888"/>
    </source>
</evidence>
<name>A0ABV2AVQ0_9GAMM</name>
<dbReference type="PANTHER" id="PTHR42872:SF6">
    <property type="entry name" value="PROTEIN-GLUTAMATE METHYLESTERASE_PROTEIN-GLUTAMINE GLUTAMINASE"/>
    <property type="match status" value="1"/>
</dbReference>
<dbReference type="InterPro" id="IPR035909">
    <property type="entry name" value="CheB_C"/>
</dbReference>
<dbReference type="EC" id="3.1.1.61" evidence="2"/>
<dbReference type="PROSITE" id="PS50122">
    <property type="entry name" value="CHEB"/>
    <property type="match status" value="1"/>
</dbReference>
<protein>
    <recommendedName>
        <fullName evidence="2">protein-glutamate methylesterase</fullName>
        <ecNumber evidence="2">3.1.1.61</ecNumber>
    </recommendedName>
</protein>
<accession>A0ABV2AVQ0</accession>
<keyword evidence="7" id="KW-1185">Reference proteome</keyword>
<evidence type="ECO:0000313" key="6">
    <source>
        <dbReference type="EMBL" id="MES1927694.1"/>
    </source>
</evidence>
<dbReference type="PANTHER" id="PTHR42872">
    <property type="entry name" value="PROTEIN-GLUTAMATE METHYLESTERASE/PROTEIN-GLUTAMINE GLUTAMINASE"/>
    <property type="match status" value="1"/>
</dbReference>
<feature type="active site" evidence="4">
    <location>
        <position position="44"/>
    </location>
</feature>
<evidence type="ECO:0000256" key="3">
    <source>
        <dbReference type="ARBA" id="ARBA00048267"/>
    </source>
</evidence>
<dbReference type="Gene3D" id="3.40.50.180">
    <property type="entry name" value="Methylesterase CheB, C-terminal domain"/>
    <property type="match status" value="1"/>
</dbReference>
<organism evidence="6 7">
    <name type="scientific">Salinisphaera dokdonensis CL-ES53</name>
    <dbReference type="NCBI Taxonomy" id="1304272"/>
    <lineage>
        <taxon>Bacteria</taxon>
        <taxon>Pseudomonadati</taxon>
        <taxon>Pseudomonadota</taxon>
        <taxon>Gammaproteobacteria</taxon>
        <taxon>Salinisphaerales</taxon>
        <taxon>Salinisphaeraceae</taxon>
        <taxon>Salinisphaera</taxon>
    </lineage>
</organism>
<evidence type="ECO:0000256" key="4">
    <source>
        <dbReference type="PROSITE-ProRule" id="PRU00050"/>
    </source>
</evidence>
<evidence type="ECO:0000256" key="2">
    <source>
        <dbReference type="ARBA" id="ARBA00039140"/>
    </source>
</evidence>
<dbReference type="RefSeq" id="WP_353108342.1">
    <property type="nucleotide sequence ID" value="NZ_APND01000001.1"/>
</dbReference>
<comment type="catalytic activity">
    <reaction evidence="3">
        <text>[protein]-L-glutamate 5-O-methyl ester + H2O = L-glutamyl-[protein] + methanol + H(+)</text>
        <dbReference type="Rhea" id="RHEA:23236"/>
        <dbReference type="Rhea" id="RHEA-COMP:10208"/>
        <dbReference type="Rhea" id="RHEA-COMP:10311"/>
        <dbReference type="ChEBI" id="CHEBI:15377"/>
        <dbReference type="ChEBI" id="CHEBI:15378"/>
        <dbReference type="ChEBI" id="CHEBI:17790"/>
        <dbReference type="ChEBI" id="CHEBI:29973"/>
        <dbReference type="ChEBI" id="CHEBI:82795"/>
        <dbReference type="EC" id="3.1.1.61"/>
    </reaction>
</comment>
<evidence type="ECO:0000259" key="5">
    <source>
        <dbReference type="PROSITE" id="PS50122"/>
    </source>
</evidence>
<dbReference type="Proteomes" id="UP001460888">
    <property type="component" value="Unassembled WGS sequence"/>
</dbReference>
<gene>
    <name evidence="6" type="ORF">SADO_00520</name>
</gene>
<dbReference type="Pfam" id="PF01339">
    <property type="entry name" value="CheB_methylest"/>
    <property type="match status" value="1"/>
</dbReference>
<feature type="active site" evidence="4">
    <location>
        <position position="137"/>
    </location>
</feature>
<dbReference type="SUPFAM" id="SSF52738">
    <property type="entry name" value="Methylesterase CheB, C-terminal domain"/>
    <property type="match status" value="1"/>
</dbReference>
<feature type="domain" description="CheB-type methylesterase" evidence="5">
    <location>
        <begin position="5"/>
        <end position="172"/>
    </location>
</feature>
<dbReference type="CDD" id="cd16433">
    <property type="entry name" value="CheB"/>
    <property type="match status" value="1"/>
</dbReference>
<feature type="active site" evidence="4">
    <location>
        <position position="17"/>
    </location>
</feature>